<evidence type="ECO:0000256" key="2">
    <source>
        <dbReference type="SAM" id="MobiDB-lite"/>
    </source>
</evidence>
<sequence length="203" mass="23054">MQDESYLNEHSLREALDRMGMGSRGVSVAQESVDAPSQQNHGGSIGRGRTVSRGRPLQPTPRRRRFAGDDTVVVEHQSLGRPSQKRNVSRMAVAAEVGQEQERLKQSLQRERRRAHDAETELAALNERIRAVNTQMTHLRLQVEEGKKAIQQRDDSILRLRAELHRVREQKTRRVAAPARVKTASAEMEDDGQEPAPVQWWTD</sequence>
<reference evidence="3" key="1">
    <citation type="submission" date="2022-07" db="EMBL/GenBank/DDBJ databases">
        <title>Bombella genomes.</title>
        <authorList>
            <person name="Harer L."/>
            <person name="Styblova S."/>
            <person name="Ehrmann M."/>
        </authorList>
    </citation>
    <scope>NUCLEOTIDE SEQUENCE</scope>
    <source>
        <strain evidence="3">TMW 2.2559</strain>
    </source>
</reference>
<dbReference type="EMBL" id="JANIDV010000001">
    <property type="protein sequence ID" value="MCX5615997.1"/>
    <property type="molecule type" value="Genomic_DNA"/>
</dbReference>
<feature type="region of interest" description="Disordered" evidence="2">
    <location>
        <begin position="169"/>
        <end position="203"/>
    </location>
</feature>
<keyword evidence="1" id="KW-0175">Coiled coil</keyword>
<accession>A0ABT3WA65</accession>
<evidence type="ECO:0000313" key="3">
    <source>
        <dbReference type="EMBL" id="MCX5615997.1"/>
    </source>
</evidence>
<protein>
    <submittedName>
        <fullName evidence="3">Atg14 domain-containing protein</fullName>
    </submittedName>
</protein>
<keyword evidence="4" id="KW-1185">Reference proteome</keyword>
<proteinExistence type="predicted"/>
<evidence type="ECO:0000313" key="4">
    <source>
        <dbReference type="Proteomes" id="UP001165633"/>
    </source>
</evidence>
<dbReference type="Proteomes" id="UP001165633">
    <property type="component" value="Unassembled WGS sequence"/>
</dbReference>
<gene>
    <name evidence="3" type="ORF">NQF87_03275</name>
</gene>
<comment type="caution">
    <text evidence="3">The sequence shown here is derived from an EMBL/GenBank/DDBJ whole genome shotgun (WGS) entry which is preliminary data.</text>
</comment>
<feature type="region of interest" description="Disordered" evidence="2">
    <location>
        <begin position="1"/>
        <end position="70"/>
    </location>
</feature>
<organism evidence="3 4">
    <name type="scientific">Bombella dulcis</name>
    <dbReference type="NCBI Taxonomy" id="2967339"/>
    <lineage>
        <taxon>Bacteria</taxon>
        <taxon>Pseudomonadati</taxon>
        <taxon>Pseudomonadota</taxon>
        <taxon>Alphaproteobacteria</taxon>
        <taxon>Acetobacterales</taxon>
        <taxon>Acetobacteraceae</taxon>
        <taxon>Bombella</taxon>
    </lineage>
</organism>
<dbReference type="RefSeq" id="WP_266126970.1">
    <property type="nucleotide sequence ID" value="NZ_JANIDV010000001.1"/>
</dbReference>
<evidence type="ECO:0000256" key="1">
    <source>
        <dbReference type="SAM" id="Coils"/>
    </source>
</evidence>
<name>A0ABT3WA65_9PROT</name>
<feature type="coiled-coil region" evidence="1">
    <location>
        <begin position="94"/>
        <end position="142"/>
    </location>
</feature>